<dbReference type="EMBL" id="CP014796">
    <property type="protein sequence ID" value="APX25171.1"/>
    <property type="molecule type" value="Genomic_DNA"/>
</dbReference>
<feature type="transmembrane region" description="Helical" evidence="6">
    <location>
        <begin position="298"/>
        <end position="323"/>
    </location>
</feature>
<feature type="transmembrane region" description="Helical" evidence="6">
    <location>
        <begin position="60"/>
        <end position="79"/>
    </location>
</feature>
<evidence type="ECO:0000256" key="6">
    <source>
        <dbReference type="SAM" id="Phobius"/>
    </source>
</evidence>
<comment type="similarity">
    <text evidence="2">Belongs to the autoinducer-2 exporter (AI-2E) (TC 2.A.86) family.</text>
</comment>
<proteinExistence type="inferred from homology"/>
<feature type="transmembrane region" description="Helical" evidence="6">
    <location>
        <begin position="200"/>
        <end position="227"/>
    </location>
</feature>
<evidence type="ECO:0000256" key="3">
    <source>
        <dbReference type="ARBA" id="ARBA00022692"/>
    </source>
</evidence>
<evidence type="ECO:0000256" key="1">
    <source>
        <dbReference type="ARBA" id="ARBA00004141"/>
    </source>
</evidence>
<name>A0A1U7DAI4_9RHOB</name>
<evidence type="ECO:0000256" key="5">
    <source>
        <dbReference type="ARBA" id="ARBA00023136"/>
    </source>
</evidence>
<keyword evidence="8" id="KW-1185">Reference proteome</keyword>
<comment type="subcellular location">
    <subcellularLocation>
        <location evidence="1">Membrane</location>
        <topology evidence="1">Multi-pass membrane protein</topology>
    </subcellularLocation>
</comment>
<evidence type="ECO:0000256" key="4">
    <source>
        <dbReference type="ARBA" id="ARBA00022989"/>
    </source>
</evidence>
<dbReference type="STRING" id="1229727.Ga0080559_TMP4375"/>
<dbReference type="InterPro" id="IPR002549">
    <property type="entry name" value="AI-2E-like"/>
</dbReference>
<evidence type="ECO:0000313" key="8">
    <source>
        <dbReference type="Proteomes" id="UP000186559"/>
    </source>
</evidence>
<keyword evidence="3 6" id="KW-0812">Transmembrane</keyword>
<evidence type="ECO:0000256" key="2">
    <source>
        <dbReference type="ARBA" id="ARBA00009773"/>
    </source>
</evidence>
<dbReference type="AlphaFoldDB" id="A0A1U7DAI4"/>
<gene>
    <name evidence="7" type="ORF">Ga0080559_TMP4375</name>
</gene>
<dbReference type="GO" id="GO:0055085">
    <property type="term" value="P:transmembrane transport"/>
    <property type="evidence" value="ECO:0007669"/>
    <property type="project" value="TreeGrafter"/>
</dbReference>
<feature type="transmembrane region" description="Helical" evidence="6">
    <location>
        <begin position="259"/>
        <end position="278"/>
    </location>
</feature>
<dbReference type="Proteomes" id="UP000186559">
    <property type="component" value="Chromosome"/>
</dbReference>
<accession>A0A1U7DAI4</accession>
<reference evidence="7 8" key="1">
    <citation type="submission" date="2016-03" db="EMBL/GenBank/DDBJ databases">
        <title>Deep-sea bacteria in the southern Pacific.</title>
        <authorList>
            <person name="Tang K."/>
        </authorList>
    </citation>
    <scope>NUCLEOTIDE SEQUENCE [LARGE SCALE GENOMIC DNA]</scope>
    <source>
        <strain evidence="7 8">JLT2016</strain>
    </source>
</reference>
<sequence>MRQFAYFVALMIMFGWLLHVGKPVLLPVLIAMIALYILSNVTDRLGAMPLIGRLPATLRRFMVLAAFTVVLVLLVLYVAETFTQVATVLPRYDSNLDALATQLGLLMHLEDEPTWATVRAATIDQFQIQSYIGPILASVRGFGGTLFLVVLYAAFFMAERARMAEKLALAIGDPGRESRTLALLARINARVGNYLSVKTVVNVVLGTISFGILLLFGIDFALFWAILIGLLNYIPYIGSMIGVLFPILLSLAQFGSFPLAAAVASALTVAQLFVAGYLEPRMMSRAFNLSPFVVLFALAFWSALWGLPGAVLAVPLTASLIIVMAEIDATRPVAIMLSATGKV</sequence>
<dbReference type="Pfam" id="PF01594">
    <property type="entry name" value="AI-2E_transport"/>
    <property type="match status" value="1"/>
</dbReference>
<dbReference type="GO" id="GO:0016020">
    <property type="term" value="C:membrane"/>
    <property type="evidence" value="ECO:0007669"/>
    <property type="project" value="UniProtKB-SubCell"/>
</dbReference>
<protein>
    <submittedName>
        <fullName evidence="7">Putative permease</fullName>
    </submittedName>
</protein>
<feature type="transmembrane region" description="Helical" evidence="6">
    <location>
        <begin position="6"/>
        <end position="39"/>
    </location>
</feature>
<dbReference type="KEGG" id="tpro:Ga0080559_TMP4375"/>
<dbReference type="PANTHER" id="PTHR21716:SF64">
    <property type="entry name" value="AI-2 TRANSPORT PROTEIN TQSA"/>
    <property type="match status" value="1"/>
</dbReference>
<keyword evidence="5 6" id="KW-0472">Membrane</keyword>
<feature type="transmembrane region" description="Helical" evidence="6">
    <location>
        <begin position="135"/>
        <end position="158"/>
    </location>
</feature>
<evidence type="ECO:0000313" key="7">
    <source>
        <dbReference type="EMBL" id="APX25171.1"/>
    </source>
</evidence>
<organism evidence="7 8">
    <name type="scientific">Salipiger profundus</name>
    <dbReference type="NCBI Taxonomy" id="1229727"/>
    <lineage>
        <taxon>Bacteria</taxon>
        <taxon>Pseudomonadati</taxon>
        <taxon>Pseudomonadota</taxon>
        <taxon>Alphaproteobacteria</taxon>
        <taxon>Rhodobacterales</taxon>
        <taxon>Roseobacteraceae</taxon>
        <taxon>Salipiger</taxon>
    </lineage>
</organism>
<dbReference type="PANTHER" id="PTHR21716">
    <property type="entry name" value="TRANSMEMBRANE PROTEIN"/>
    <property type="match status" value="1"/>
</dbReference>
<feature type="transmembrane region" description="Helical" evidence="6">
    <location>
        <begin position="233"/>
        <end position="252"/>
    </location>
</feature>
<keyword evidence="4 6" id="KW-1133">Transmembrane helix</keyword>